<evidence type="ECO:0000256" key="6">
    <source>
        <dbReference type="ARBA" id="ARBA00022801"/>
    </source>
</evidence>
<keyword evidence="6" id="KW-0378">Hydrolase</keyword>
<protein>
    <recommendedName>
        <fullName evidence="5">non-reducing end alpha-L-arabinofuranosidase</fullName>
        <ecNumber evidence="5">3.2.1.55</ecNumber>
    </recommendedName>
</protein>
<reference evidence="11" key="1">
    <citation type="submission" date="2014-12" db="EMBL/GenBank/DDBJ databases">
        <title>Genome sequence of Clostridium beijerinckii strain 59B.</title>
        <authorList>
            <person name="Little G.T."/>
            <person name="Minton N.P."/>
        </authorList>
    </citation>
    <scope>NUCLEOTIDE SEQUENCE [LARGE SCALE GENOMIC DNA]</scope>
    <source>
        <strain evidence="11">59B</strain>
    </source>
</reference>
<dbReference type="GO" id="GO:0046373">
    <property type="term" value="P:L-arabinose metabolic process"/>
    <property type="evidence" value="ECO:0007669"/>
    <property type="project" value="InterPro"/>
</dbReference>
<evidence type="ECO:0000256" key="1">
    <source>
        <dbReference type="ARBA" id="ARBA00001462"/>
    </source>
</evidence>
<feature type="domain" description="Alpha-L-arabinofuranosidase C-terminal" evidence="9">
    <location>
        <begin position="295"/>
        <end position="485"/>
    </location>
</feature>
<dbReference type="RefSeq" id="WP_041894234.1">
    <property type="nucleotide sequence ID" value="NZ_CP010086.2"/>
</dbReference>
<dbReference type="InterPro" id="IPR055235">
    <property type="entry name" value="ASD1_cat"/>
</dbReference>
<comment type="similarity">
    <text evidence="3">Belongs to the glycosyl hydrolase 51 family.</text>
</comment>
<dbReference type="OrthoDB" id="9758333at2"/>
<dbReference type="InterPro" id="IPR010720">
    <property type="entry name" value="Alpha-L-AF_C"/>
</dbReference>
<proteinExistence type="inferred from homology"/>
<organism evidence="10 11">
    <name type="scientific">Clostridium beijerinckii</name>
    <name type="common">Clostridium MP</name>
    <dbReference type="NCBI Taxonomy" id="1520"/>
    <lineage>
        <taxon>Bacteria</taxon>
        <taxon>Bacillati</taxon>
        <taxon>Bacillota</taxon>
        <taxon>Clostridia</taxon>
        <taxon>Eubacteriales</taxon>
        <taxon>Clostridiaceae</taxon>
        <taxon>Clostridium</taxon>
    </lineage>
</organism>
<name>A0A0B5Q5E6_CLOBE</name>
<accession>A0A0B5Q5E6</accession>
<dbReference type="KEGG" id="cbei:LF65_00792"/>
<dbReference type="EC" id="3.2.1.55" evidence="5"/>
<evidence type="ECO:0000256" key="7">
    <source>
        <dbReference type="ARBA" id="ARBA00023277"/>
    </source>
</evidence>
<keyword evidence="8" id="KW-0326">Glycosidase</keyword>
<dbReference type="Pfam" id="PF06964">
    <property type="entry name" value="Alpha-L-AF_C"/>
    <property type="match status" value="1"/>
</dbReference>
<dbReference type="SMART" id="SM00813">
    <property type="entry name" value="Alpha-L-AF_C"/>
    <property type="match status" value="1"/>
</dbReference>
<dbReference type="PANTHER" id="PTHR43576">
    <property type="entry name" value="ALPHA-L-ARABINOFURANOSIDASE C-RELATED"/>
    <property type="match status" value="1"/>
</dbReference>
<dbReference type="Proteomes" id="UP000031866">
    <property type="component" value="Chromosome"/>
</dbReference>
<dbReference type="InterPro" id="IPR017853">
    <property type="entry name" value="GH"/>
</dbReference>
<keyword evidence="7" id="KW-0119">Carbohydrate metabolism</keyword>
<evidence type="ECO:0000256" key="2">
    <source>
        <dbReference type="ARBA" id="ARBA00004881"/>
    </source>
</evidence>
<dbReference type="STRING" id="1520.LF65_00792"/>
<evidence type="ECO:0000259" key="9">
    <source>
        <dbReference type="SMART" id="SM00813"/>
    </source>
</evidence>
<dbReference type="SUPFAM" id="SSF51011">
    <property type="entry name" value="Glycosyl hydrolase domain"/>
    <property type="match status" value="1"/>
</dbReference>
<comment type="pathway">
    <text evidence="2">Glycan metabolism.</text>
</comment>
<evidence type="ECO:0000256" key="5">
    <source>
        <dbReference type="ARBA" id="ARBA00012670"/>
    </source>
</evidence>
<evidence type="ECO:0000256" key="3">
    <source>
        <dbReference type="ARBA" id="ARBA00007186"/>
    </source>
</evidence>
<dbReference type="GO" id="GO:0046556">
    <property type="term" value="F:alpha-L-arabinofuranosidase activity"/>
    <property type="evidence" value="ECO:0007669"/>
    <property type="project" value="UniProtKB-EC"/>
</dbReference>
<dbReference type="PANTHER" id="PTHR43576:SF2">
    <property type="entry name" value="INTRACELLULAR EXO-ALPHA-L-ARABINOFURANOSIDASE 2"/>
    <property type="match status" value="1"/>
</dbReference>
<evidence type="ECO:0000313" key="10">
    <source>
        <dbReference type="EMBL" id="AJG97419.1"/>
    </source>
</evidence>
<dbReference type="SUPFAM" id="SSF51445">
    <property type="entry name" value="(Trans)glycosidases"/>
    <property type="match status" value="1"/>
</dbReference>
<sequence>MSKIIINTDIKKGKINKNIYGNFAEHLGRCIYGGFWVGKESEIPNINGIRKDIVEALRELKLPVLRWPGGCFADEYHWKDGIGDPESRPKMVNVHWGGVTENNHFGTHEFFELCELLGAEPYICGNVGSGTVQEMREWIEYMTFDGESPMSNLRAENGNKEPWKLTYFGVGNENWGCGGNMRPEYYADLYRRYSSYVRNFGDNKIFKIACGPNDDDYKWTEVLMREAGKFMDGMSLHYYTVPRDFWLGKGSATEFSEEEWFITMKKSMKMEELITRHSTIMDKYDPDKRVALIVDEWGTWFDVEPGTNPGFLYQQNTIRDALVAGVNFNIFHNHCDRVQMTNIAQTINVLQAVILTEGSKMILTPTYHAFNMYKVHQDAELIELNIESPNYHCGDDKIPQVSATASVDKDGKLHISLCNLSPAECVDIQCELRGKAMAKVTGTILTAEAMNAHNTFEDPEKVSLKSFDGASIVEGKLTAVLPAMSLVTLELE</sequence>
<dbReference type="EMBL" id="CP010086">
    <property type="protein sequence ID" value="AJG97419.1"/>
    <property type="molecule type" value="Genomic_DNA"/>
</dbReference>
<comment type="catalytic activity">
    <reaction evidence="1">
        <text>Hydrolysis of terminal non-reducing alpha-L-arabinofuranoside residues in alpha-L-arabinosides.</text>
        <dbReference type="EC" id="3.2.1.55"/>
    </reaction>
</comment>
<evidence type="ECO:0000256" key="4">
    <source>
        <dbReference type="ARBA" id="ARBA00011165"/>
    </source>
</evidence>
<gene>
    <name evidence="10" type="ORF">LF65_00792</name>
</gene>
<dbReference type="Pfam" id="PF22848">
    <property type="entry name" value="ASD1_dom"/>
    <property type="match status" value="1"/>
</dbReference>
<comment type="subunit">
    <text evidence="4">Homohexamer; trimer of dimers.</text>
</comment>
<evidence type="ECO:0000256" key="8">
    <source>
        <dbReference type="ARBA" id="ARBA00023295"/>
    </source>
</evidence>
<dbReference type="Gene3D" id="2.60.40.1180">
    <property type="entry name" value="Golgi alpha-mannosidase II"/>
    <property type="match status" value="1"/>
</dbReference>
<dbReference type="GO" id="GO:0000272">
    <property type="term" value="P:polysaccharide catabolic process"/>
    <property type="evidence" value="ECO:0007669"/>
    <property type="project" value="TreeGrafter"/>
</dbReference>
<dbReference type="InterPro" id="IPR013780">
    <property type="entry name" value="Glyco_hydro_b"/>
</dbReference>
<dbReference type="Gene3D" id="3.20.20.80">
    <property type="entry name" value="Glycosidases"/>
    <property type="match status" value="1"/>
</dbReference>
<evidence type="ECO:0000313" key="11">
    <source>
        <dbReference type="Proteomes" id="UP000031866"/>
    </source>
</evidence>
<dbReference type="AlphaFoldDB" id="A0A0B5Q5E6"/>